<dbReference type="Gene3D" id="1.10.10.60">
    <property type="entry name" value="Homeodomain-like"/>
    <property type="match status" value="1"/>
</dbReference>
<dbReference type="SMART" id="SM00342">
    <property type="entry name" value="HTH_ARAC"/>
    <property type="match status" value="1"/>
</dbReference>
<keyword evidence="3" id="KW-0804">Transcription</keyword>
<keyword evidence="6" id="KW-1185">Reference proteome</keyword>
<keyword evidence="2" id="KW-0238">DNA-binding</keyword>
<dbReference type="PATRIC" id="fig|909613.9.peg.4866"/>
<gene>
    <name evidence="5" type="ORF">UO65_4868</name>
</gene>
<dbReference type="SUPFAM" id="SSF46689">
    <property type="entry name" value="Homeodomain-like"/>
    <property type="match status" value="1"/>
</dbReference>
<comment type="caution">
    <text evidence="5">The sequence shown here is derived from an EMBL/GenBank/DDBJ whole genome shotgun (WGS) entry which is preliminary data.</text>
</comment>
<accession>W7IG40</accession>
<dbReference type="EMBL" id="AYXG01000184">
    <property type="protein sequence ID" value="EWC59865.1"/>
    <property type="molecule type" value="Genomic_DNA"/>
</dbReference>
<protein>
    <submittedName>
        <fullName evidence="5">Transcriptional regulator, AraC family</fullName>
    </submittedName>
</protein>
<evidence type="ECO:0000313" key="6">
    <source>
        <dbReference type="Proteomes" id="UP000019277"/>
    </source>
</evidence>
<dbReference type="eggNOG" id="COG2207">
    <property type="taxonomic scope" value="Bacteria"/>
</dbReference>
<organism evidence="5 6">
    <name type="scientific">Actinokineospora spheciospongiae</name>
    <dbReference type="NCBI Taxonomy" id="909613"/>
    <lineage>
        <taxon>Bacteria</taxon>
        <taxon>Bacillati</taxon>
        <taxon>Actinomycetota</taxon>
        <taxon>Actinomycetes</taxon>
        <taxon>Pseudonocardiales</taxon>
        <taxon>Pseudonocardiaceae</taxon>
        <taxon>Actinokineospora</taxon>
    </lineage>
</organism>
<dbReference type="PROSITE" id="PS01124">
    <property type="entry name" value="HTH_ARAC_FAMILY_2"/>
    <property type="match status" value="1"/>
</dbReference>
<evidence type="ECO:0000313" key="5">
    <source>
        <dbReference type="EMBL" id="EWC59865.1"/>
    </source>
</evidence>
<dbReference type="InterPro" id="IPR018060">
    <property type="entry name" value="HTH_AraC"/>
</dbReference>
<evidence type="ECO:0000256" key="3">
    <source>
        <dbReference type="ARBA" id="ARBA00023163"/>
    </source>
</evidence>
<sequence length="288" mass="30957">MGSIVGEAVGVDEVSEYVRGRPAAALRPYAAFYSGYRDSGGDLAVHRGLPSPYLTLIFTLDDPLVMADPARAPRSYRSLLGGLDPTPAFIAYGGRQSGVQVSLHPLGARVLFGCPAGELAGLELDAADVLGPLAGEVRERMLHADTWSQRFAVLDRALLSRVDDRREVEPRVRYAWGRLLRSGGNVSVAGLADELGWSARHLSGRFATELGLSPKTAARVVRFDRARRALAGAPHSAAAVAAAHGYYDQSHFVRDFREFAGCSPTTWLAEEFRIVQVMGPLEAADSPA</sequence>
<dbReference type="PANTHER" id="PTHR46796:SF15">
    <property type="entry name" value="BLL1074 PROTEIN"/>
    <property type="match status" value="1"/>
</dbReference>
<dbReference type="STRING" id="909613.UO65_4868"/>
<evidence type="ECO:0000259" key="4">
    <source>
        <dbReference type="PROSITE" id="PS01124"/>
    </source>
</evidence>
<evidence type="ECO:0000256" key="1">
    <source>
        <dbReference type="ARBA" id="ARBA00023015"/>
    </source>
</evidence>
<proteinExistence type="predicted"/>
<evidence type="ECO:0000256" key="2">
    <source>
        <dbReference type="ARBA" id="ARBA00023125"/>
    </source>
</evidence>
<feature type="domain" description="HTH araC/xylS-type" evidence="4">
    <location>
        <begin position="169"/>
        <end position="270"/>
    </location>
</feature>
<dbReference type="GO" id="GO:0003700">
    <property type="term" value="F:DNA-binding transcription factor activity"/>
    <property type="evidence" value="ECO:0007669"/>
    <property type="project" value="InterPro"/>
</dbReference>
<dbReference type="PANTHER" id="PTHR46796">
    <property type="entry name" value="HTH-TYPE TRANSCRIPTIONAL ACTIVATOR RHAS-RELATED"/>
    <property type="match status" value="1"/>
</dbReference>
<dbReference type="Proteomes" id="UP000019277">
    <property type="component" value="Unassembled WGS sequence"/>
</dbReference>
<dbReference type="OrthoDB" id="2559672at2"/>
<dbReference type="Pfam" id="PF12833">
    <property type="entry name" value="HTH_18"/>
    <property type="match status" value="1"/>
</dbReference>
<dbReference type="AlphaFoldDB" id="W7IG40"/>
<name>W7IG40_9PSEU</name>
<dbReference type="InterPro" id="IPR050204">
    <property type="entry name" value="AraC_XylS_family_regulators"/>
</dbReference>
<dbReference type="InterPro" id="IPR009057">
    <property type="entry name" value="Homeodomain-like_sf"/>
</dbReference>
<dbReference type="GO" id="GO:0043565">
    <property type="term" value="F:sequence-specific DNA binding"/>
    <property type="evidence" value="ECO:0007669"/>
    <property type="project" value="InterPro"/>
</dbReference>
<keyword evidence="1" id="KW-0805">Transcription regulation</keyword>
<reference evidence="5 6" key="1">
    <citation type="journal article" date="2014" name="Genome Announc.">
        <title>Draft Genome Sequence of the Antitrypanosomally Active Sponge-Associated Bacterium Actinokineospora sp. Strain EG49.</title>
        <authorList>
            <person name="Harjes J."/>
            <person name="Ryu T."/>
            <person name="Abdelmohsen U.R."/>
            <person name="Moitinho-Silva L."/>
            <person name="Horn H."/>
            <person name="Ravasi T."/>
            <person name="Hentschel U."/>
        </authorList>
    </citation>
    <scope>NUCLEOTIDE SEQUENCE [LARGE SCALE GENOMIC DNA]</scope>
    <source>
        <strain evidence="5 6">EG49</strain>
    </source>
</reference>